<gene>
    <name evidence="1" type="ORF">OWV82_004414</name>
</gene>
<organism evidence="1 2">
    <name type="scientific">Melia azedarach</name>
    <name type="common">Chinaberry tree</name>
    <dbReference type="NCBI Taxonomy" id="155640"/>
    <lineage>
        <taxon>Eukaryota</taxon>
        <taxon>Viridiplantae</taxon>
        <taxon>Streptophyta</taxon>
        <taxon>Embryophyta</taxon>
        <taxon>Tracheophyta</taxon>
        <taxon>Spermatophyta</taxon>
        <taxon>Magnoliopsida</taxon>
        <taxon>eudicotyledons</taxon>
        <taxon>Gunneridae</taxon>
        <taxon>Pentapetalae</taxon>
        <taxon>rosids</taxon>
        <taxon>malvids</taxon>
        <taxon>Sapindales</taxon>
        <taxon>Meliaceae</taxon>
        <taxon>Melia</taxon>
    </lineage>
</organism>
<protein>
    <submittedName>
        <fullName evidence="1">PHD zinc finger protein</fullName>
    </submittedName>
</protein>
<dbReference type="EMBL" id="CM051395">
    <property type="protein sequence ID" value="KAJ4725559.1"/>
    <property type="molecule type" value="Genomic_DNA"/>
</dbReference>
<sequence length="1304" mass="147546">MAVEPDFVKKRKRKKSCGEKKLLVGKRVEVRSEEDGFLGSWHAGTVIESSKHCRHVRYDHLLIDGGDDHLVDIVPVSPIIDGTCFVNPSQCPSRGHIRPLPPPLGSGKCNLLYGLCVDVYYNEAWWEGVIFDHEDGFAERRIFFPDLGDEMTIGIDSIRITQDWDEFTEIWHHRGTWLFLELIEEYEQQSYLAVSVKQIWYDLREKNGYKKLKDWTSSVRSLWKELVLEVIDDNIKIVIDHLFHVMDLSGSSEQVRQPLLEFTRSANNFAECTEKELANSLAVVPVENPVKSDAMYLNYIRAQCVQEKSDQNKLISMSEDDAMPIMNLESDGTLHDKSVPRVVFALPSNPGGNCGISAINRGNGEQFCSSKSGKTLREFRSSKHRKIGNWQPAGPDMVPGAEFCPEAITKYAQIGKKSDKNSLIMAVRKHLKHLKWEIQSMRDEKGIFRQRYFSPDGKCYHSLRQVCLDLMDTTVKILSLKFRDDEKNLHTVPDDLDSSPPEQPQDYQDLDYCPRAMASASSDILVVEPEYNPQAVVDWYMLGEDKQRKGSLKKADMILKARQHLSALGWEFKYVISGKRTLLYCSPKGKTYYSLRSACRACLDGVVALGRSTSTYKTMENCIVSEKVEDQLASRKQSHIASNTEFHKSLIPSNALFKKLSAASCMPQTRKLKRKINSSHRRIQANSYCAGFPAFKGEDSGSLIKSRDDLGDSCHTYFLRSSKRVKQLDIPSSSNHNPRTVLSWLIDNNVILPRAKVIYCSAEKHHPKAEGRITREGIKCKCCGKLYTLSGFEYHTGSKYGNPASHIYLEDGRSLLDCQLQLLKYSNIRNFIGEPDNRLKGHHHSNENDYICSVCHYGGELILCDGCPSSFHISCLGLEGFPDGDWFCPSCCCGICGDSKFREEIEDVMDGSVLICYQCERKYHSGCIQNGGTDKSRTHAKENWFCSKKCKEIFLGLCKLLGKPIPVGVSNLTWTLVKSMQQDMVEVDVTEIEALSKLNLACSVMHECFEPVNEPYTSSDVVEDVLFSRGSMLNRLNFRGFYTILLERNEEMITVATVRVFGEKAAEVPLVGTRFQYRRLGMCRILMNVLEKKLMELGVERLILPAIPSVLNTWTTSFGFSRMSVSERLQFVDYTFLNFPDTTMCQRLLPKSRSAELKLLRGSHTELEEDIFGSGDNIDLAGSCTVSEVFQADQIEESGIVEQRLADVDVKNGITGSESSVDTVVMVHQQTHLECQPQQTKIGPKCSVVDPNFKTRWSKVSGVKCYKRRIIPGSETMESVSQSQIILVMYSLAYTDDAYIDSPY</sequence>
<evidence type="ECO:0000313" key="2">
    <source>
        <dbReference type="Proteomes" id="UP001164539"/>
    </source>
</evidence>
<reference evidence="1 2" key="1">
    <citation type="journal article" date="2023" name="Science">
        <title>Complex scaffold remodeling in plant triterpene biosynthesis.</title>
        <authorList>
            <person name="De La Pena R."/>
            <person name="Hodgson H."/>
            <person name="Liu J.C."/>
            <person name="Stephenson M.J."/>
            <person name="Martin A.C."/>
            <person name="Owen C."/>
            <person name="Harkess A."/>
            <person name="Leebens-Mack J."/>
            <person name="Jimenez L.E."/>
            <person name="Osbourn A."/>
            <person name="Sattely E.S."/>
        </authorList>
    </citation>
    <scope>NUCLEOTIDE SEQUENCE [LARGE SCALE GENOMIC DNA]</scope>
    <source>
        <strain evidence="2">cv. JPN11</strain>
        <tissue evidence="1">Leaf</tissue>
    </source>
</reference>
<name>A0ACC1YQB3_MELAZ</name>
<proteinExistence type="predicted"/>
<keyword evidence="2" id="KW-1185">Reference proteome</keyword>
<comment type="caution">
    <text evidence="1">The sequence shown here is derived from an EMBL/GenBank/DDBJ whole genome shotgun (WGS) entry which is preliminary data.</text>
</comment>
<dbReference type="Proteomes" id="UP001164539">
    <property type="component" value="Chromosome 2"/>
</dbReference>
<evidence type="ECO:0000313" key="1">
    <source>
        <dbReference type="EMBL" id="KAJ4725559.1"/>
    </source>
</evidence>
<accession>A0ACC1YQB3</accession>